<name>A0A841CKU2_9PSEU</name>
<evidence type="ECO:0000259" key="2">
    <source>
        <dbReference type="Pfam" id="PF13400"/>
    </source>
</evidence>
<dbReference type="EMBL" id="JACHJN010000004">
    <property type="protein sequence ID" value="MBB5956717.1"/>
    <property type="molecule type" value="Genomic_DNA"/>
</dbReference>
<accession>A0A841CKU2</accession>
<evidence type="ECO:0000256" key="1">
    <source>
        <dbReference type="SAM" id="Phobius"/>
    </source>
</evidence>
<keyword evidence="1" id="KW-0812">Transmembrane</keyword>
<dbReference type="NCBIfam" id="TIGR03816">
    <property type="entry name" value="tadE_like_DECH"/>
    <property type="match status" value="1"/>
</dbReference>
<dbReference type="Pfam" id="PF13400">
    <property type="entry name" value="Tad"/>
    <property type="match status" value="1"/>
</dbReference>
<dbReference type="InterPro" id="IPR028087">
    <property type="entry name" value="Tad_N"/>
</dbReference>
<evidence type="ECO:0000313" key="4">
    <source>
        <dbReference type="Proteomes" id="UP000547510"/>
    </source>
</evidence>
<comment type="caution">
    <text evidence="3">The sequence shown here is derived from an EMBL/GenBank/DDBJ whole genome shotgun (WGS) entry which is preliminary data.</text>
</comment>
<dbReference type="InterPro" id="IPR021202">
    <property type="entry name" value="Rv3654c-like"/>
</dbReference>
<feature type="domain" description="Putative Flp pilus-assembly TadG-like N-terminal" evidence="2">
    <location>
        <begin position="33"/>
        <end position="78"/>
    </location>
</feature>
<keyword evidence="4" id="KW-1185">Reference proteome</keyword>
<sequence>MGEAKRRFAIAVGRWRLPAGRDRRRSLIEDDRGVATVVAVAVLGVLGSLVVFGVWLGEVVIARHRAAAAADLAAVAAAGWLVDGSPHTCGKASWVAEQMGAELVACDVTGWEVVVEVRGPGSVVGAPSARARAGAGEG</sequence>
<feature type="transmembrane region" description="Helical" evidence="1">
    <location>
        <begin position="33"/>
        <end position="56"/>
    </location>
</feature>
<dbReference type="Proteomes" id="UP000547510">
    <property type="component" value="Unassembled WGS sequence"/>
</dbReference>
<gene>
    <name evidence="3" type="ORF">FHS29_003303</name>
</gene>
<keyword evidence="1" id="KW-0472">Membrane</keyword>
<protein>
    <submittedName>
        <fullName evidence="3">Secretion/DNA translocation related TadE-like protein</fullName>
    </submittedName>
</protein>
<dbReference type="AlphaFoldDB" id="A0A841CKU2"/>
<reference evidence="3 4" key="1">
    <citation type="submission" date="2020-08" db="EMBL/GenBank/DDBJ databases">
        <title>Genomic Encyclopedia of Type Strains, Phase III (KMG-III): the genomes of soil and plant-associated and newly described type strains.</title>
        <authorList>
            <person name="Whitman W."/>
        </authorList>
    </citation>
    <scope>NUCLEOTIDE SEQUENCE [LARGE SCALE GENOMIC DNA]</scope>
    <source>
        <strain evidence="3 4">CECT 8640</strain>
    </source>
</reference>
<dbReference type="RefSeq" id="WP_184691479.1">
    <property type="nucleotide sequence ID" value="NZ_JACHJN010000004.1"/>
</dbReference>
<keyword evidence="1" id="KW-1133">Transmembrane helix</keyword>
<organism evidence="3 4">
    <name type="scientific">Saccharothrix tamanrassetensis</name>
    <dbReference type="NCBI Taxonomy" id="1051531"/>
    <lineage>
        <taxon>Bacteria</taxon>
        <taxon>Bacillati</taxon>
        <taxon>Actinomycetota</taxon>
        <taxon>Actinomycetes</taxon>
        <taxon>Pseudonocardiales</taxon>
        <taxon>Pseudonocardiaceae</taxon>
        <taxon>Saccharothrix</taxon>
    </lineage>
</organism>
<proteinExistence type="predicted"/>
<evidence type="ECO:0000313" key="3">
    <source>
        <dbReference type="EMBL" id="MBB5956717.1"/>
    </source>
</evidence>